<evidence type="ECO:0000256" key="3">
    <source>
        <dbReference type="PROSITE-ProRule" id="PRU00464"/>
    </source>
</evidence>
<dbReference type="PANTHER" id="PTHR46648">
    <property type="entry name" value="HIT FAMILY PROTEIN 1"/>
    <property type="match status" value="1"/>
</dbReference>
<dbReference type="InterPro" id="IPR011146">
    <property type="entry name" value="HIT-like"/>
</dbReference>
<dbReference type="InterPro" id="IPR001310">
    <property type="entry name" value="Histidine_triad_HIT"/>
</dbReference>
<organism evidence="5 6">
    <name type="scientific">Agrocybe chaxingu</name>
    <dbReference type="NCBI Taxonomy" id="84603"/>
    <lineage>
        <taxon>Eukaryota</taxon>
        <taxon>Fungi</taxon>
        <taxon>Dikarya</taxon>
        <taxon>Basidiomycota</taxon>
        <taxon>Agaricomycotina</taxon>
        <taxon>Agaricomycetes</taxon>
        <taxon>Agaricomycetidae</taxon>
        <taxon>Agaricales</taxon>
        <taxon>Agaricineae</taxon>
        <taxon>Strophariaceae</taxon>
        <taxon>Agrocybe</taxon>
    </lineage>
</organism>
<sequence length="150" mass="16834">MSTEHFEDACLFCRIIKGKPSVSLRRAILETEYSFSFLDVNPTSEGHSLVIPKYHAKTLLDLPDEYLRDIAPLLKKVAKAAGTEEFNVIQNNGEGAFQTVPHVHFHVIPKPGPKEGLVIDLEINWPAKLTEKEVLAKTLEKMKARIDAEV</sequence>
<comment type="caution">
    <text evidence="5">The sequence shown here is derived from an EMBL/GenBank/DDBJ whole genome shotgun (WGS) entry which is preliminary data.</text>
</comment>
<feature type="active site" description="Tele-AMP-histidine intermediate" evidence="1">
    <location>
        <position position="104"/>
    </location>
</feature>
<protein>
    <recommendedName>
        <fullName evidence="4">HIT domain-containing protein</fullName>
    </recommendedName>
</protein>
<evidence type="ECO:0000256" key="2">
    <source>
        <dbReference type="PIRSR" id="PIRSR601310-3"/>
    </source>
</evidence>
<dbReference type="GO" id="GO:0009117">
    <property type="term" value="P:nucleotide metabolic process"/>
    <property type="evidence" value="ECO:0007669"/>
    <property type="project" value="TreeGrafter"/>
</dbReference>
<dbReference type="Gene3D" id="3.30.428.10">
    <property type="entry name" value="HIT-like"/>
    <property type="match status" value="1"/>
</dbReference>
<dbReference type="OrthoDB" id="672793at2759"/>
<dbReference type="SUPFAM" id="SSF54197">
    <property type="entry name" value="HIT-like"/>
    <property type="match status" value="1"/>
</dbReference>
<proteinExistence type="predicted"/>
<dbReference type="PROSITE" id="PS51084">
    <property type="entry name" value="HIT_2"/>
    <property type="match status" value="1"/>
</dbReference>
<dbReference type="InterPro" id="IPR019808">
    <property type="entry name" value="Histidine_triad_CS"/>
</dbReference>
<evidence type="ECO:0000256" key="1">
    <source>
        <dbReference type="PIRSR" id="PIRSR601310-1"/>
    </source>
</evidence>
<evidence type="ECO:0000313" key="5">
    <source>
        <dbReference type="EMBL" id="KAJ3503783.1"/>
    </source>
</evidence>
<dbReference type="GO" id="GO:0003824">
    <property type="term" value="F:catalytic activity"/>
    <property type="evidence" value="ECO:0007669"/>
    <property type="project" value="InterPro"/>
</dbReference>
<dbReference type="Pfam" id="PF01230">
    <property type="entry name" value="HIT"/>
    <property type="match status" value="1"/>
</dbReference>
<gene>
    <name evidence="5" type="ORF">NLJ89_g8278</name>
</gene>
<evidence type="ECO:0000259" key="4">
    <source>
        <dbReference type="PROSITE" id="PS51084"/>
    </source>
</evidence>
<dbReference type="Proteomes" id="UP001148786">
    <property type="component" value="Unassembled WGS sequence"/>
</dbReference>
<dbReference type="InterPro" id="IPR036265">
    <property type="entry name" value="HIT-like_sf"/>
</dbReference>
<dbReference type="AlphaFoldDB" id="A0A9W8JV71"/>
<dbReference type="EMBL" id="JANKHO010001095">
    <property type="protein sequence ID" value="KAJ3503783.1"/>
    <property type="molecule type" value="Genomic_DNA"/>
</dbReference>
<feature type="short sequence motif" description="Histidine triad motif" evidence="2 3">
    <location>
        <begin position="102"/>
        <end position="106"/>
    </location>
</feature>
<feature type="domain" description="HIT" evidence="4">
    <location>
        <begin position="11"/>
        <end position="117"/>
    </location>
</feature>
<dbReference type="PANTHER" id="PTHR46648:SF1">
    <property type="entry name" value="ADENOSINE 5'-MONOPHOSPHORAMIDASE HNT1"/>
    <property type="match status" value="1"/>
</dbReference>
<evidence type="ECO:0000313" key="6">
    <source>
        <dbReference type="Proteomes" id="UP001148786"/>
    </source>
</evidence>
<dbReference type="PROSITE" id="PS00892">
    <property type="entry name" value="HIT_1"/>
    <property type="match status" value="1"/>
</dbReference>
<reference evidence="5" key="1">
    <citation type="submission" date="2022-07" db="EMBL/GenBank/DDBJ databases">
        <title>Genome Sequence of Agrocybe chaxingu.</title>
        <authorList>
            <person name="Buettner E."/>
        </authorList>
    </citation>
    <scope>NUCLEOTIDE SEQUENCE</scope>
    <source>
        <strain evidence="5">MP-N11</strain>
    </source>
</reference>
<keyword evidence="6" id="KW-1185">Reference proteome</keyword>
<accession>A0A9W8JV71</accession>
<name>A0A9W8JV71_9AGAR</name>